<dbReference type="VEuPathDB" id="VectorBase:LOC119169871"/>
<dbReference type="Gene3D" id="3.60.10.10">
    <property type="entry name" value="Endonuclease/exonuclease/phosphatase"/>
    <property type="match status" value="1"/>
</dbReference>
<evidence type="ECO:0000313" key="3">
    <source>
        <dbReference type="Proteomes" id="UP000821866"/>
    </source>
</evidence>
<comment type="caution">
    <text evidence="2">The sequence shown here is derived from an EMBL/GenBank/DDBJ whole genome shotgun (WGS) entry which is preliminary data.</text>
</comment>
<protein>
    <recommendedName>
        <fullName evidence="1">Endonuclease/exonuclease/phosphatase domain-containing protein</fullName>
    </recommendedName>
</protein>
<reference evidence="2" key="1">
    <citation type="journal article" date="2020" name="Cell">
        <title>Large-Scale Comparative Analyses of Tick Genomes Elucidate Their Genetic Diversity and Vector Capacities.</title>
        <authorList>
            <consortium name="Tick Genome and Microbiome Consortium (TIGMIC)"/>
            <person name="Jia N."/>
            <person name="Wang J."/>
            <person name="Shi W."/>
            <person name="Du L."/>
            <person name="Sun Y."/>
            <person name="Zhan W."/>
            <person name="Jiang J.F."/>
            <person name="Wang Q."/>
            <person name="Zhang B."/>
            <person name="Ji P."/>
            <person name="Bell-Sakyi L."/>
            <person name="Cui X.M."/>
            <person name="Yuan T.T."/>
            <person name="Jiang B.G."/>
            <person name="Yang W.F."/>
            <person name="Lam T.T."/>
            <person name="Chang Q.C."/>
            <person name="Ding S.J."/>
            <person name="Wang X.J."/>
            <person name="Zhu J.G."/>
            <person name="Ruan X.D."/>
            <person name="Zhao L."/>
            <person name="Wei J.T."/>
            <person name="Ye R.Z."/>
            <person name="Que T.C."/>
            <person name="Du C.H."/>
            <person name="Zhou Y.H."/>
            <person name="Cheng J.X."/>
            <person name="Dai P.F."/>
            <person name="Guo W.B."/>
            <person name="Han X.H."/>
            <person name="Huang E.J."/>
            <person name="Li L.F."/>
            <person name="Wei W."/>
            <person name="Gao Y.C."/>
            <person name="Liu J.Z."/>
            <person name="Shao H.Z."/>
            <person name="Wang X."/>
            <person name="Wang C.C."/>
            <person name="Yang T.C."/>
            <person name="Huo Q.B."/>
            <person name="Li W."/>
            <person name="Chen H.Y."/>
            <person name="Chen S.E."/>
            <person name="Zhou L.G."/>
            <person name="Ni X.B."/>
            <person name="Tian J.H."/>
            <person name="Sheng Y."/>
            <person name="Liu T."/>
            <person name="Pan Y.S."/>
            <person name="Xia L.Y."/>
            <person name="Li J."/>
            <person name="Zhao F."/>
            <person name="Cao W.C."/>
        </authorList>
    </citation>
    <scope>NUCLEOTIDE SEQUENCE</scope>
    <source>
        <strain evidence="2">Rmic-2018</strain>
    </source>
</reference>
<proteinExistence type="predicted"/>
<dbReference type="EMBL" id="JABSTU010000001">
    <property type="protein sequence ID" value="KAH8039074.1"/>
    <property type="molecule type" value="Genomic_DNA"/>
</dbReference>
<accession>A0A9J6EXH5</accession>
<gene>
    <name evidence="2" type="ORF">HPB51_005013</name>
</gene>
<feature type="domain" description="Endonuclease/exonuclease/phosphatase" evidence="1">
    <location>
        <begin position="15"/>
        <end position="125"/>
    </location>
</feature>
<dbReference type="InterPro" id="IPR005135">
    <property type="entry name" value="Endo/exonuclease/phosphatase"/>
</dbReference>
<evidence type="ECO:0000313" key="2">
    <source>
        <dbReference type="EMBL" id="KAH8039074.1"/>
    </source>
</evidence>
<evidence type="ECO:0000259" key="1">
    <source>
        <dbReference type="Pfam" id="PF14529"/>
    </source>
</evidence>
<dbReference type="AlphaFoldDB" id="A0A9J6EXH5"/>
<dbReference type="SUPFAM" id="SSF56219">
    <property type="entry name" value="DNase I-like"/>
    <property type="match status" value="1"/>
</dbReference>
<organism evidence="2 3">
    <name type="scientific">Rhipicephalus microplus</name>
    <name type="common">Cattle tick</name>
    <name type="synonym">Boophilus microplus</name>
    <dbReference type="NCBI Taxonomy" id="6941"/>
    <lineage>
        <taxon>Eukaryota</taxon>
        <taxon>Metazoa</taxon>
        <taxon>Ecdysozoa</taxon>
        <taxon>Arthropoda</taxon>
        <taxon>Chelicerata</taxon>
        <taxon>Arachnida</taxon>
        <taxon>Acari</taxon>
        <taxon>Parasitiformes</taxon>
        <taxon>Ixodida</taxon>
        <taxon>Ixodoidea</taxon>
        <taxon>Ixodidae</taxon>
        <taxon>Rhipicephalinae</taxon>
        <taxon>Rhipicephalus</taxon>
        <taxon>Boophilus</taxon>
    </lineage>
</organism>
<dbReference type="Pfam" id="PF14529">
    <property type="entry name" value="Exo_endo_phos_2"/>
    <property type="match status" value="1"/>
</dbReference>
<sequence length="177" mass="20070">MVTLLPLKKRDAPLHILNFYCSPKLKNISFATLFSRGLKAVSRDPLVVMGDFNAHSTLWEYVHDEKRGCKLAEPASTLSFTLHTDPAYLRRVGSSVTRDTCPDLTFTKNVRHANWANTKETLGSDLRILITTTLLARLTRKPAYLTGQSSEKTTPIWPRFTKQVTTRGHENRLPTFL</sequence>
<dbReference type="InterPro" id="IPR036691">
    <property type="entry name" value="Endo/exonu/phosph_ase_sf"/>
</dbReference>
<dbReference type="Proteomes" id="UP000821866">
    <property type="component" value="Chromosome 1"/>
</dbReference>
<dbReference type="GO" id="GO:0003824">
    <property type="term" value="F:catalytic activity"/>
    <property type="evidence" value="ECO:0007669"/>
    <property type="project" value="InterPro"/>
</dbReference>
<reference evidence="2" key="2">
    <citation type="submission" date="2021-09" db="EMBL/GenBank/DDBJ databases">
        <authorList>
            <person name="Jia N."/>
            <person name="Wang J."/>
            <person name="Shi W."/>
            <person name="Du L."/>
            <person name="Sun Y."/>
            <person name="Zhan W."/>
            <person name="Jiang J."/>
            <person name="Wang Q."/>
            <person name="Zhang B."/>
            <person name="Ji P."/>
            <person name="Sakyi L.B."/>
            <person name="Cui X."/>
            <person name="Yuan T."/>
            <person name="Jiang B."/>
            <person name="Yang W."/>
            <person name="Lam T.T.-Y."/>
            <person name="Chang Q."/>
            <person name="Ding S."/>
            <person name="Wang X."/>
            <person name="Zhu J."/>
            <person name="Ruan X."/>
            <person name="Zhao L."/>
            <person name="Wei J."/>
            <person name="Que T."/>
            <person name="Du C."/>
            <person name="Cheng J."/>
            <person name="Dai P."/>
            <person name="Han X."/>
            <person name="Huang E."/>
            <person name="Gao Y."/>
            <person name="Liu J."/>
            <person name="Shao H."/>
            <person name="Ye R."/>
            <person name="Li L."/>
            <person name="Wei W."/>
            <person name="Wang X."/>
            <person name="Wang C."/>
            <person name="Huo Q."/>
            <person name="Li W."/>
            <person name="Guo W."/>
            <person name="Chen H."/>
            <person name="Chen S."/>
            <person name="Zhou L."/>
            <person name="Zhou L."/>
            <person name="Ni X."/>
            <person name="Tian J."/>
            <person name="Zhou Y."/>
            <person name="Sheng Y."/>
            <person name="Liu T."/>
            <person name="Pan Y."/>
            <person name="Xia L."/>
            <person name="Li J."/>
            <person name="Zhao F."/>
            <person name="Cao W."/>
        </authorList>
    </citation>
    <scope>NUCLEOTIDE SEQUENCE</scope>
    <source>
        <strain evidence="2">Rmic-2018</strain>
        <tissue evidence="2">Larvae</tissue>
    </source>
</reference>
<name>A0A9J6EXH5_RHIMP</name>
<keyword evidence="3" id="KW-1185">Reference proteome</keyword>